<keyword evidence="4 5" id="KW-0539">Nucleus</keyword>
<feature type="region of interest" description="Disordered" evidence="7">
    <location>
        <begin position="204"/>
        <end position="241"/>
    </location>
</feature>
<dbReference type="Proteomes" id="UP000681722">
    <property type="component" value="Unassembled WGS sequence"/>
</dbReference>
<dbReference type="GO" id="GO:0000978">
    <property type="term" value="F:RNA polymerase II cis-regulatory region sequence-specific DNA binding"/>
    <property type="evidence" value="ECO:0007669"/>
    <property type="project" value="TreeGrafter"/>
</dbReference>
<evidence type="ECO:0000256" key="6">
    <source>
        <dbReference type="RuleBase" id="RU000682"/>
    </source>
</evidence>
<dbReference type="GO" id="GO:0000981">
    <property type="term" value="F:DNA-binding transcription factor activity, RNA polymerase II-specific"/>
    <property type="evidence" value="ECO:0007669"/>
    <property type="project" value="InterPro"/>
</dbReference>
<evidence type="ECO:0000313" key="10">
    <source>
        <dbReference type="EMBL" id="CAF3901631.1"/>
    </source>
</evidence>
<dbReference type="Pfam" id="PF00046">
    <property type="entry name" value="Homeodomain"/>
    <property type="match status" value="1"/>
</dbReference>
<comment type="caution">
    <text evidence="9">The sequence shown here is derived from an EMBL/GenBank/DDBJ whole genome shotgun (WGS) entry which is preliminary data.</text>
</comment>
<dbReference type="InterPro" id="IPR009057">
    <property type="entry name" value="Homeodomain-like_sf"/>
</dbReference>
<evidence type="ECO:0000256" key="2">
    <source>
        <dbReference type="ARBA" id="ARBA00023125"/>
    </source>
</evidence>
<dbReference type="Gene3D" id="1.10.10.60">
    <property type="entry name" value="Homeodomain-like"/>
    <property type="match status" value="1"/>
</dbReference>
<dbReference type="PANTHER" id="PTHR24340:SF82">
    <property type="entry name" value="HOMEOBOX PROTEIN VND"/>
    <property type="match status" value="1"/>
</dbReference>
<evidence type="ECO:0000256" key="4">
    <source>
        <dbReference type="ARBA" id="ARBA00023242"/>
    </source>
</evidence>
<sequence length="418" mass="46522">MSEDEIVEDISSIVLDTGINMNSSKSELTNVHSSYPQILGYGGSSSWRNENNYVNSLPFYPYDPNTSLHMKQSYSALAAAAAAAAVNSEKSKLEPYIPNNTNHHIQQHHFFHQTHQPGGSATSIPHSHHIPSKSYNTMAVNPYSSSKNIPHNSKKNSEHLLTQSREWNSEDSKDEDDDQDTSESVYMAGTSGEMVTSTLIKDGHVENSTNNNSSSSSCSNTNNDKTTNADTTTGTNKKRKRRILFSKQQIASLEHRFREQRYLSAPERDILAKHINLSANQVKIWFQNHRYKLKRTKQQDNHNSKTYQDMFDSTQNSNGPPRRVPVPLLVQDGKICSGSSLYGCGMPSSPSSTAYSPHSRTDTLPNINSLNSAGFDFTYNTAYSAYMSSIGNHQYPPSHFPNFGSTNYGCGTWSGAWP</sequence>
<evidence type="ECO:0000256" key="1">
    <source>
        <dbReference type="ARBA" id="ARBA00004123"/>
    </source>
</evidence>
<dbReference type="SMART" id="SM00389">
    <property type="entry name" value="HOX"/>
    <property type="match status" value="1"/>
</dbReference>
<dbReference type="AlphaFoldDB" id="A0A814RXS1"/>
<evidence type="ECO:0000256" key="5">
    <source>
        <dbReference type="PROSITE-ProRule" id="PRU00108"/>
    </source>
</evidence>
<dbReference type="EMBL" id="CAJNOQ010006515">
    <property type="protein sequence ID" value="CAF1137856.1"/>
    <property type="molecule type" value="Genomic_DNA"/>
</dbReference>
<evidence type="ECO:0000256" key="7">
    <source>
        <dbReference type="SAM" id="MobiDB-lite"/>
    </source>
</evidence>
<dbReference type="EMBL" id="CAJOBC010006516">
    <property type="protein sequence ID" value="CAF3901631.1"/>
    <property type="molecule type" value="Genomic_DNA"/>
</dbReference>
<dbReference type="GO" id="GO:0030154">
    <property type="term" value="P:cell differentiation"/>
    <property type="evidence" value="ECO:0007669"/>
    <property type="project" value="TreeGrafter"/>
</dbReference>
<feature type="compositionally biased region" description="Acidic residues" evidence="7">
    <location>
        <begin position="172"/>
        <end position="181"/>
    </location>
</feature>
<comment type="subcellular location">
    <subcellularLocation>
        <location evidence="1 5 6">Nucleus</location>
    </subcellularLocation>
</comment>
<dbReference type="InterPro" id="IPR017970">
    <property type="entry name" value="Homeobox_CS"/>
</dbReference>
<feature type="compositionally biased region" description="Low complexity" evidence="7">
    <location>
        <begin position="207"/>
        <end position="235"/>
    </location>
</feature>
<dbReference type="GO" id="GO:0005634">
    <property type="term" value="C:nucleus"/>
    <property type="evidence" value="ECO:0007669"/>
    <property type="project" value="UniProtKB-SubCell"/>
</dbReference>
<dbReference type="InterPro" id="IPR001356">
    <property type="entry name" value="HD"/>
</dbReference>
<dbReference type="Proteomes" id="UP000663829">
    <property type="component" value="Unassembled WGS sequence"/>
</dbReference>
<dbReference type="PROSITE" id="PS50071">
    <property type="entry name" value="HOMEOBOX_2"/>
    <property type="match status" value="1"/>
</dbReference>
<dbReference type="InterPro" id="IPR050394">
    <property type="entry name" value="Homeobox_NK-like"/>
</dbReference>
<dbReference type="OrthoDB" id="2448405at2759"/>
<protein>
    <recommendedName>
        <fullName evidence="8">Homeobox domain-containing protein</fullName>
    </recommendedName>
</protein>
<feature type="compositionally biased region" description="Polar residues" evidence="7">
    <location>
        <begin position="133"/>
        <end position="151"/>
    </location>
</feature>
<dbReference type="SUPFAM" id="SSF46689">
    <property type="entry name" value="Homeodomain-like"/>
    <property type="match status" value="1"/>
</dbReference>
<evidence type="ECO:0000259" key="8">
    <source>
        <dbReference type="PROSITE" id="PS50071"/>
    </source>
</evidence>
<gene>
    <name evidence="9" type="ORF">GPM918_LOCUS20532</name>
    <name evidence="10" type="ORF">SRO942_LOCUS20530</name>
</gene>
<dbReference type="PROSITE" id="PS00027">
    <property type="entry name" value="HOMEOBOX_1"/>
    <property type="match status" value="1"/>
</dbReference>
<accession>A0A814RXS1</accession>
<proteinExistence type="predicted"/>
<evidence type="ECO:0000256" key="3">
    <source>
        <dbReference type="ARBA" id="ARBA00023155"/>
    </source>
</evidence>
<name>A0A814RXS1_9BILA</name>
<organism evidence="9 11">
    <name type="scientific">Didymodactylos carnosus</name>
    <dbReference type="NCBI Taxonomy" id="1234261"/>
    <lineage>
        <taxon>Eukaryota</taxon>
        <taxon>Metazoa</taxon>
        <taxon>Spiralia</taxon>
        <taxon>Gnathifera</taxon>
        <taxon>Rotifera</taxon>
        <taxon>Eurotatoria</taxon>
        <taxon>Bdelloidea</taxon>
        <taxon>Philodinida</taxon>
        <taxon>Philodinidae</taxon>
        <taxon>Didymodactylos</taxon>
    </lineage>
</organism>
<keyword evidence="2 5" id="KW-0238">DNA-binding</keyword>
<feature type="region of interest" description="Disordered" evidence="7">
    <location>
        <begin position="296"/>
        <end position="323"/>
    </location>
</feature>
<evidence type="ECO:0000313" key="9">
    <source>
        <dbReference type="EMBL" id="CAF1137856.1"/>
    </source>
</evidence>
<dbReference type="CDD" id="cd00086">
    <property type="entry name" value="homeodomain"/>
    <property type="match status" value="1"/>
</dbReference>
<feature type="DNA-binding region" description="Homeobox" evidence="5">
    <location>
        <begin position="238"/>
        <end position="297"/>
    </location>
</feature>
<feature type="domain" description="Homeobox" evidence="8">
    <location>
        <begin position="236"/>
        <end position="296"/>
    </location>
</feature>
<keyword evidence="11" id="KW-1185">Reference proteome</keyword>
<evidence type="ECO:0000313" key="11">
    <source>
        <dbReference type="Proteomes" id="UP000663829"/>
    </source>
</evidence>
<dbReference type="PANTHER" id="PTHR24340">
    <property type="entry name" value="HOMEOBOX PROTEIN NKX"/>
    <property type="match status" value="1"/>
</dbReference>
<feature type="region of interest" description="Disordered" evidence="7">
    <location>
        <begin position="113"/>
        <end position="183"/>
    </location>
</feature>
<feature type="compositionally biased region" description="Polar residues" evidence="7">
    <location>
        <begin position="304"/>
        <end position="319"/>
    </location>
</feature>
<keyword evidence="3 5" id="KW-0371">Homeobox</keyword>
<reference evidence="9" key="1">
    <citation type="submission" date="2021-02" db="EMBL/GenBank/DDBJ databases">
        <authorList>
            <person name="Nowell W R."/>
        </authorList>
    </citation>
    <scope>NUCLEOTIDE SEQUENCE</scope>
</reference>